<evidence type="ECO:0000256" key="1">
    <source>
        <dbReference type="ARBA" id="ARBA00004651"/>
    </source>
</evidence>
<sequence length="264" mass="28881">MSARTNALFGRYAPPTLGGIVLLLVWEFVPAFFNVSKLLLPPPSAIARSLWLIYDRGLLIDNFLVTLVEALSGFAIGSLAAIFFAFLVTRSVLIERMLMPYLVGLQALPKVALAPLIVVWVGIGIESKILIAAVISFFPVLINAIVGFSTVEAEKIDLMRSLVASRWQQFRIVIFPNSLPFIFAGLNVAIVLSITGALVGEFIGADRGLGNLLMQLNYNMDISGMFAVLVVLALLGILLYALVRFLHVRFVFWAKPDNLRSGSN</sequence>
<feature type="transmembrane region" description="Helical" evidence="7">
    <location>
        <begin position="222"/>
        <end position="243"/>
    </location>
</feature>
<dbReference type="Gene3D" id="1.10.3720.10">
    <property type="entry name" value="MetI-like"/>
    <property type="match status" value="1"/>
</dbReference>
<keyword evidence="3" id="KW-1003">Cell membrane</keyword>
<feature type="transmembrane region" description="Helical" evidence="7">
    <location>
        <begin position="172"/>
        <end position="202"/>
    </location>
</feature>
<gene>
    <name evidence="9" type="ORF">G4V63_32175</name>
</gene>
<evidence type="ECO:0000256" key="5">
    <source>
        <dbReference type="ARBA" id="ARBA00022989"/>
    </source>
</evidence>
<name>A0A7C9RKM7_9BRAD</name>
<evidence type="ECO:0000256" key="7">
    <source>
        <dbReference type="RuleBase" id="RU363032"/>
    </source>
</evidence>
<evidence type="ECO:0000259" key="8">
    <source>
        <dbReference type="PROSITE" id="PS50928"/>
    </source>
</evidence>
<protein>
    <submittedName>
        <fullName evidence="9">ABC transporter permease</fullName>
    </submittedName>
</protein>
<evidence type="ECO:0000256" key="2">
    <source>
        <dbReference type="ARBA" id="ARBA00022448"/>
    </source>
</evidence>
<feature type="transmembrane region" description="Helical" evidence="7">
    <location>
        <begin position="129"/>
        <end position="151"/>
    </location>
</feature>
<dbReference type="InterPro" id="IPR035906">
    <property type="entry name" value="MetI-like_sf"/>
</dbReference>
<dbReference type="EMBL" id="JAAMRR010001649">
    <property type="protein sequence ID" value="NGX99679.1"/>
    <property type="molecule type" value="Genomic_DNA"/>
</dbReference>
<keyword evidence="5 7" id="KW-1133">Transmembrane helix</keyword>
<dbReference type="InterPro" id="IPR000515">
    <property type="entry name" value="MetI-like"/>
</dbReference>
<evidence type="ECO:0000256" key="6">
    <source>
        <dbReference type="ARBA" id="ARBA00023136"/>
    </source>
</evidence>
<dbReference type="PANTHER" id="PTHR30151:SF20">
    <property type="entry name" value="ABC TRANSPORTER PERMEASE PROTEIN HI_0355-RELATED"/>
    <property type="match status" value="1"/>
</dbReference>
<evidence type="ECO:0000256" key="4">
    <source>
        <dbReference type="ARBA" id="ARBA00022692"/>
    </source>
</evidence>
<keyword evidence="2 7" id="KW-0813">Transport</keyword>
<comment type="caution">
    <text evidence="9">The sequence shown here is derived from an EMBL/GenBank/DDBJ whole genome shotgun (WGS) entry which is preliminary data.</text>
</comment>
<keyword evidence="6 7" id="KW-0472">Membrane</keyword>
<comment type="subcellular location">
    <subcellularLocation>
        <location evidence="1 7">Cell membrane</location>
        <topology evidence="1 7">Multi-pass membrane protein</topology>
    </subcellularLocation>
</comment>
<organism evidence="9 10">
    <name type="scientific">Candidatus Afipia apatlaquensis</name>
    <dbReference type="NCBI Taxonomy" id="2712852"/>
    <lineage>
        <taxon>Bacteria</taxon>
        <taxon>Pseudomonadati</taxon>
        <taxon>Pseudomonadota</taxon>
        <taxon>Alphaproteobacteria</taxon>
        <taxon>Hyphomicrobiales</taxon>
        <taxon>Nitrobacteraceae</taxon>
        <taxon>Afipia</taxon>
    </lineage>
</organism>
<feature type="transmembrane region" description="Helical" evidence="7">
    <location>
        <begin position="101"/>
        <end position="123"/>
    </location>
</feature>
<evidence type="ECO:0000313" key="10">
    <source>
        <dbReference type="Proteomes" id="UP000480266"/>
    </source>
</evidence>
<reference evidence="9" key="1">
    <citation type="submission" date="2020-02" db="EMBL/GenBank/DDBJ databases">
        <title>Draft genome sequence of Candidatus Afipia apatlaquensis IBT-C3, a potential strain for decolorization of textile dyes.</title>
        <authorList>
            <person name="Sanchez-Reyes A."/>
            <person name="Breton-Deval L."/>
            <person name="Mangelson H."/>
            <person name="Sanchez-Flores A."/>
        </authorList>
    </citation>
    <scope>NUCLEOTIDE SEQUENCE [LARGE SCALE GENOMIC DNA]</scope>
    <source>
        <strain evidence="9">IBT-C3</strain>
    </source>
</reference>
<dbReference type="Pfam" id="PF00528">
    <property type="entry name" value="BPD_transp_1"/>
    <property type="match status" value="1"/>
</dbReference>
<dbReference type="PROSITE" id="PS50928">
    <property type="entry name" value="ABC_TM1"/>
    <property type="match status" value="1"/>
</dbReference>
<dbReference type="GO" id="GO:0005886">
    <property type="term" value="C:plasma membrane"/>
    <property type="evidence" value="ECO:0007669"/>
    <property type="project" value="UniProtKB-SubCell"/>
</dbReference>
<dbReference type="Proteomes" id="UP000480266">
    <property type="component" value="Unassembled WGS sequence"/>
</dbReference>
<dbReference type="PANTHER" id="PTHR30151">
    <property type="entry name" value="ALKANE SULFONATE ABC TRANSPORTER-RELATED, MEMBRANE SUBUNIT"/>
    <property type="match status" value="1"/>
</dbReference>
<feature type="domain" description="ABC transmembrane type-1" evidence="8">
    <location>
        <begin position="59"/>
        <end position="247"/>
    </location>
</feature>
<dbReference type="AlphaFoldDB" id="A0A7C9RKM7"/>
<accession>A0A7C9RKM7</accession>
<evidence type="ECO:0000313" key="9">
    <source>
        <dbReference type="EMBL" id="NGX99679.1"/>
    </source>
</evidence>
<keyword evidence="4 7" id="KW-0812">Transmembrane</keyword>
<dbReference type="GO" id="GO:0055085">
    <property type="term" value="P:transmembrane transport"/>
    <property type="evidence" value="ECO:0007669"/>
    <property type="project" value="InterPro"/>
</dbReference>
<dbReference type="SUPFAM" id="SSF161098">
    <property type="entry name" value="MetI-like"/>
    <property type="match status" value="1"/>
</dbReference>
<comment type="similarity">
    <text evidence="7">Belongs to the binding-protein-dependent transport system permease family.</text>
</comment>
<keyword evidence="10" id="KW-1185">Reference proteome</keyword>
<feature type="transmembrane region" description="Helical" evidence="7">
    <location>
        <begin position="12"/>
        <end position="33"/>
    </location>
</feature>
<proteinExistence type="inferred from homology"/>
<feature type="transmembrane region" description="Helical" evidence="7">
    <location>
        <begin position="63"/>
        <end position="89"/>
    </location>
</feature>
<evidence type="ECO:0000256" key="3">
    <source>
        <dbReference type="ARBA" id="ARBA00022475"/>
    </source>
</evidence>
<dbReference type="CDD" id="cd06261">
    <property type="entry name" value="TM_PBP2"/>
    <property type="match status" value="1"/>
</dbReference>